<evidence type="ECO:0000256" key="1">
    <source>
        <dbReference type="SAM" id="MobiDB-lite"/>
    </source>
</evidence>
<feature type="chain" id="PRO_5046310121" description="DUF4148 domain-containing protein" evidence="2">
    <location>
        <begin position="29"/>
        <end position="119"/>
    </location>
</feature>
<reference evidence="3 4" key="1">
    <citation type="submission" date="2021-07" db="EMBL/GenBank/DDBJ databases">
        <authorList>
            <person name="So Y."/>
        </authorList>
    </citation>
    <scope>NUCLEOTIDE SEQUENCE [LARGE SCALE GENOMIC DNA]</scope>
    <source>
        <strain evidence="3 4">HJA6</strain>
    </source>
</reference>
<name>A0ABS7A586_9PROT</name>
<organism evidence="3 4">
    <name type="scientific">Roseomonas alba</name>
    <dbReference type="NCBI Taxonomy" id="2846776"/>
    <lineage>
        <taxon>Bacteria</taxon>
        <taxon>Pseudomonadati</taxon>
        <taxon>Pseudomonadota</taxon>
        <taxon>Alphaproteobacteria</taxon>
        <taxon>Acetobacterales</taxon>
        <taxon>Roseomonadaceae</taxon>
        <taxon>Roseomonas</taxon>
    </lineage>
</organism>
<sequence length="119" mass="12533">MATCQTFSLRRPAWMAGLAALALSGAVAAQGIPADEREPNPAAVGAAERADGDAPSAAEARRDARVTDQLYRELTGQNPNATPDMPPPGPMQSPAQDAREENQLYRELTGQNPNAAPPR</sequence>
<feature type="region of interest" description="Disordered" evidence="1">
    <location>
        <begin position="32"/>
        <end position="119"/>
    </location>
</feature>
<evidence type="ECO:0000313" key="4">
    <source>
        <dbReference type="Proteomes" id="UP001196565"/>
    </source>
</evidence>
<evidence type="ECO:0000313" key="3">
    <source>
        <dbReference type="EMBL" id="MBW6397438.1"/>
    </source>
</evidence>
<keyword evidence="2" id="KW-0732">Signal</keyword>
<comment type="caution">
    <text evidence="3">The sequence shown here is derived from an EMBL/GenBank/DDBJ whole genome shotgun (WGS) entry which is preliminary data.</text>
</comment>
<keyword evidence="4" id="KW-1185">Reference proteome</keyword>
<feature type="compositionally biased region" description="Polar residues" evidence="1">
    <location>
        <begin position="109"/>
        <end position="119"/>
    </location>
</feature>
<proteinExistence type="predicted"/>
<evidence type="ECO:0008006" key="5">
    <source>
        <dbReference type="Google" id="ProtNLM"/>
    </source>
</evidence>
<dbReference type="Proteomes" id="UP001196565">
    <property type="component" value="Unassembled WGS sequence"/>
</dbReference>
<dbReference type="EMBL" id="JAHYBZ010000002">
    <property type="protein sequence ID" value="MBW6397438.1"/>
    <property type="molecule type" value="Genomic_DNA"/>
</dbReference>
<evidence type="ECO:0000256" key="2">
    <source>
        <dbReference type="SAM" id="SignalP"/>
    </source>
</evidence>
<protein>
    <recommendedName>
        <fullName evidence="5">DUF4148 domain-containing protein</fullName>
    </recommendedName>
</protein>
<dbReference type="RefSeq" id="WP_219762053.1">
    <property type="nucleotide sequence ID" value="NZ_JAHYBZ010000002.1"/>
</dbReference>
<gene>
    <name evidence="3" type="ORF">KPL78_06240</name>
</gene>
<accession>A0ABS7A586</accession>
<feature type="signal peptide" evidence="2">
    <location>
        <begin position="1"/>
        <end position="28"/>
    </location>
</feature>